<dbReference type="AlphaFoldDB" id="A0A9N7V8Q0"/>
<evidence type="ECO:0000313" key="9">
    <source>
        <dbReference type="EMBL" id="CAB1444880.1"/>
    </source>
</evidence>
<dbReference type="EMBL" id="CADEAL010003480">
    <property type="protein sequence ID" value="CAB1444880.1"/>
    <property type="molecule type" value="Genomic_DNA"/>
</dbReference>
<evidence type="ECO:0000256" key="6">
    <source>
        <dbReference type="ARBA" id="ARBA00023118"/>
    </source>
</evidence>
<dbReference type="GO" id="GO:0005615">
    <property type="term" value="C:extracellular space"/>
    <property type="evidence" value="ECO:0007669"/>
    <property type="project" value="UniProtKB-KW"/>
</dbReference>
<dbReference type="PANTHER" id="PTHR11691">
    <property type="entry name" value="TYPE I INTERFERON"/>
    <property type="match status" value="1"/>
</dbReference>
<evidence type="ECO:0000256" key="5">
    <source>
        <dbReference type="ARBA" id="ARBA00022729"/>
    </source>
</evidence>
<comment type="subcellular location">
    <subcellularLocation>
        <location evidence="1">Secreted</location>
    </subcellularLocation>
</comment>
<reference evidence="9" key="1">
    <citation type="submission" date="2020-03" db="EMBL/GenBank/DDBJ databases">
        <authorList>
            <person name="Weist P."/>
        </authorList>
    </citation>
    <scope>NUCLEOTIDE SEQUENCE</scope>
</reference>
<dbReference type="GO" id="GO:0005126">
    <property type="term" value="F:cytokine receptor binding"/>
    <property type="evidence" value="ECO:0007669"/>
    <property type="project" value="InterPro"/>
</dbReference>
<dbReference type="SMART" id="SM00076">
    <property type="entry name" value="IFabd"/>
    <property type="match status" value="1"/>
</dbReference>
<keyword evidence="5" id="KW-0732">Signal</keyword>
<evidence type="ECO:0000256" key="3">
    <source>
        <dbReference type="ARBA" id="ARBA00022514"/>
    </source>
</evidence>
<evidence type="ECO:0000313" key="10">
    <source>
        <dbReference type="Proteomes" id="UP001153269"/>
    </source>
</evidence>
<sequence length="160" mass="18580">MSCRWMDNKFKQYSENSLNLLDMMVHNSTNTIELTVAFPEDLYSQASKASAQDKLGFTVKVLKGVANLFEKDYSSASWEEKRVDDFLNIVTQQADGLHSCMVGHSHKKNNKKLHRYFERLSNQVLKQMDYSAESWELIRKEIKTHLMRSDLLISSLLNIN</sequence>
<proteinExistence type="inferred from homology"/>
<keyword evidence="10" id="KW-1185">Reference proteome</keyword>
<evidence type="ECO:0000256" key="1">
    <source>
        <dbReference type="ARBA" id="ARBA00004613"/>
    </source>
</evidence>
<evidence type="ECO:0000256" key="7">
    <source>
        <dbReference type="ARBA" id="ARBA00023157"/>
    </source>
</evidence>
<dbReference type="Proteomes" id="UP001153269">
    <property type="component" value="Unassembled WGS sequence"/>
</dbReference>
<protein>
    <recommendedName>
        <fullName evidence="11">Interferon a3-like</fullName>
    </recommendedName>
</protein>
<dbReference type="Pfam" id="PF00143">
    <property type="entry name" value="Interferon"/>
    <property type="match status" value="1"/>
</dbReference>
<dbReference type="InterPro" id="IPR009079">
    <property type="entry name" value="4_helix_cytokine-like_core"/>
</dbReference>
<keyword evidence="6 8" id="KW-0051">Antiviral defense</keyword>
<gene>
    <name evidence="9" type="ORF">PLEPLA_LOCUS32598</name>
</gene>
<dbReference type="PANTHER" id="PTHR11691:SF73">
    <property type="entry name" value="INTERFERON BETA"/>
    <property type="match status" value="1"/>
</dbReference>
<comment type="caution">
    <text evidence="9">The sequence shown here is derived from an EMBL/GenBank/DDBJ whole genome shotgun (WGS) entry which is preliminary data.</text>
</comment>
<dbReference type="Gene3D" id="1.20.1250.10">
    <property type="match status" value="1"/>
</dbReference>
<dbReference type="GO" id="GO:0051607">
    <property type="term" value="P:defense response to virus"/>
    <property type="evidence" value="ECO:0007669"/>
    <property type="project" value="UniProtKB-KW"/>
</dbReference>
<accession>A0A9N7V8Q0</accession>
<evidence type="ECO:0000256" key="4">
    <source>
        <dbReference type="ARBA" id="ARBA00022525"/>
    </source>
</evidence>
<evidence type="ECO:0008006" key="11">
    <source>
        <dbReference type="Google" id="ProtNLM"/>
    </source>
</evidence>
<keyword evidence="3 8" id="KW-0202">Cytokine</keyword>
<organism evidence="9 10">
    <name type="scientific">Pleuronectes platessa</name>
    <name type="common">European plaice</name>
    <dbReference type="NCBI Taxonomy" id="8262"/>
    <lineage>
        <taxon>Eukaryota</taxon>
        <taxon>Metazoa</taxon>
        <taxon>Chordata</taxon>
        <taxon>Craniata</taxon>
        <taxon>Vertebrata</taxon>
        <taxon>Euteleostomi</taxon>
        <taxon>Actinopterygii</taxon>
        <taxon>Neopterygii</taxon>
        <taxon>Teleostei</taxon>
        <taxon>Neoteleostei</taxon>
        <taxon>Acanthomorphata</taxon>
        <taxon>Carangaria</taxon>
        <taxon>Pleuronectiformes</taxon>
        <taxon>Pleuronectoidei</taxon>
        <taxon>Pleuronectidae</taxon>
        <taxon>Pleuronectes</taxon>
    </lineage>
</organism>
<evidence type="ECO:0000256" key="2">
    <source>
        <dbReference type="ARBA" id="ARBA00011033"/>
    </source>
</evidence>
<keyword evidence="4" id="KW-0964">Secreted</keyword>
<dbReference type="GO" id="GO:0005125">
    <property type="term" value="F:cytokine activity"/>
    <property type="evidence" value="ECO:0007669"/>
    <property type="project" value="UniProtKB-KW"/>
</dbReference>
<keyword evidence="7" id="KW-1015">Disulfide bond</keyword>
<dbReference type="SUPFAM" id="SSF47266">
    <property type="entry name" value="4-helical cytokines"/>
    <property type="match status" value="1"/>
</dbReference>
<name>A0A9N7V8Q0_PLEPL</name>
<evidence type="ECO:0000256" key="8">
    <source>
        <dbReference type="RuleBase" id="RU000436"/>
    </source>
</evidence>
<dbReference type="InterPro" id="IPR000471">
    <property type="entry name" value="Interferon_alpha/beta/delta"/>
</dbReference>
<dbReference type="GO" id="GO:0043330">
    <property type="term" value="P:response to exogenous dsRNA"/>
    <property type="evidence" value="ECO:0007669"/>
    <property type="project" value="TreeGrafter"/>
</dbReference>
<comment type="similarity">
    <text evidence="2 8">Belongs to the alpha/beta interferon family.</text>
</comment>
<dbReference type="GO" id="GO:0006955">
    <property type="term" value="P:immune response"/>
    <property type="evidence" value="ECO:0007669"/>
    <property type="project" value="UniProtKB-ARBA"/>
</dbReference>